<dbReference type="EMBL" id="JACJIA010000001">
    <property type="protein sequence ID" value="MBA8948578.1"/>
    <property type="molecule type" value="Genomic_DNA"/>
</dbReference>
<dbReference type="AlphaFoldDB" id="A0A7W3LIA0"/>
<reference evidence="2 3" key="1">
    <citation type="submission" date="2020-08" db="EMBL/GenBank/DDBJ databases">
        <title>Genomic Encyclopedia of Type Strains, Phase IV (KMG-IV): sequencing the most valuable type-strain genomes for metagenomic binning, comparative biology and taxonomic classification.</title>
        <authorList>
            <person name="Goeker M."/>
        </authorList>
    </citation>
    <scope>NUCLEOTIDE SEQUENCE [LARGE SCALE GENOMIC DNA]</scope>
    <source>
        <strain evidence="2 3">DSM 44197</strain>
    </source>
</reference>
<proteinExistence type="predicted"/>
<comment type="caution">
    <text evidence="2">The sequence shown here is derived from an EMBL/GenBank/DDBJ whole genome shotgun (WGS) entry which is preliminary data.</text>
</comment>
<keyword evidence="3" id="KW-1185">Reference proteome</keyword>
<accession>A0A7W3LIA0</accession>
<feature type="region of interest" description="Disordered" evidence="1">
    <location>
        <begin position="442"/>
        <end position="461"/>
    </location>
</feature>
<evidence type="ECO:0000313" key="2">
    <source>
        <dbReference type="EMBL" id="MBA8948578.1"/>
    </source>
</evidence>
<name>A0A7W3LIA0_ACTNM</name>
<feature type="region of interest" description="Disordered" evidence="1">
    <location>
        <begin position="209"/>
        <end position="248"/>
    </location>
</feature>
<evidence type="ECO:0000313" key="3">
    <source>
        <dbReference type="Proteomes" id="UP000572680"/>
    </source>
</evidence>
<gene>
    <name evidence="2" type="ORF">HNR61_000176</name>
</gene>
<dbReference type="RefSeq" id="WP_182841195.1">
    <property type="nucleotide sequence ID" value="NZ_BAAALP010000030.1"/>
</dbReference>
<evidence type="ECO:0000256" key="1">
    <source>
        <dbReference type="SAM" id="MobiDB-lite"/>
    </source>
</evidence>
<dbReference type="Proteomes" id="UP000572680">
    <property type="component" value="Unassembled WGS sequence"/>
</dbReference>
<sequence length="461" mass="49300">MIALVTGAVVVAGIGGLIGESIRDALCRVINAGDLSKCETRHDRAFKPGCTTQLAVDGYSGTIDVLIFRVGRDYQFMRTTSINPATGQRTVRITAIKGGTAGVGTGVGVGFNAKNLNVGADASADASLRLGVGDAWEFTGPNADKDADKFESDIREQFSIDAVKENGGLLGQVGGGIYDAFAGPDIRSPDVRRYEGELNLNGTLAVGLGLGPKDPKDPPKGSRHYEYEGRHRKPTWRDKAGEYDTRGSDGFSPNARAWVSIDGTEKIIYEENKKTGDTTLTMLLAGAASYGEQHVVDGNQGQRTAVGAMSFTKDRDGKLKSVTFTQTHIVDGRTTIITTEVPLKTDADRQAVLDHLSNPFGGGPAGRMLTLTWDDMAPTEAPGPNADPLKQLIHREGKTSRVDYASSQNNEEYGASIKLGLKLGGNFGISNTNRDVQSAQYLGAPQANGQRPYKRFPECRQ</sequence>
<organism evidence="2 3">
    <name type="scientific">Actinomadura namibiensis</name>
    <dbReference type="NCBI Taxonomy" id="182080"/>
    <lineage>
        <taxon>Bacteria</taxon>
        <taxon>Bacillati</taxon>
        <taxon>Actinomycetota</taxon>
        <taxon>Actinomycetes</taxon>
        <taxon>Streptosporangiales</taxon>
        <taxon>Thermomonosporaceae</taxon>
        <taxon>Actinomadura</taxon>
    </lineage>
</organism>
<protein>
    <submittedName>
        <fullName evidence="2">Uncharacterized protein</fullName>
    </submittedName>
</protein>
<feature type="compositionally biased region" description="Basic and acidic residues" evidence="1">
    <location>
        <begin position="213"/>
        <end position="247"/>
    </location>
</feature>